<dbReference type="GO" id="GO:0005829">
    <property type="term" value="C:cytosol"/>
    <property type="evidence" value="ECO:0007669"/>
    <property type="project" value="TreeGrafter"/>
</dbReference>
<dbReference type="Gene3D" id="3.40.120.10">
    <property type="entry name" value="Alpha-D-Glucose-1,6-Bisphosphate, subunit A, domain 3"/>
    <property type="match status" value="3"/>
</dbReference>
<dbReference type="GO" id="GO:0000287">
    <property type="term" value="F:magnesium ion binding"/>
    <property type="evidence" value="ECO:0007669"/>
    <property type="project" value="UniProtKB-UniRule"/>
</dbReference>
<comment type="PTM">
    <text evidence="9">Activated by phosphorylation.</text>
</comment>
<dbReference type="GO" id="GO:0005975">
    <property type="term" value="P:carbohydrate metabolic process"/>
    <property type="evidence" value="ECO:0007669"/>
    <property type="project" value="InterPro"/>
</dbReference>
<evidence type="ECO:0000256" key="9">
    <source>
        <dbReference type="HAMAP-Rule" id="MF_01554"/>
    </source>
</evidence>
<dbReference type="InterPro" id="IPR005846">
    <property type="entry name" value="A-D-PHexomutase_a/b/a-III"/>
</dbReference>
<accession>G8PC53</accession>
<dbReference type="CDD" id="cd05802">
    <property type="entry name" value="GlmM"/>
    <property type="match status" value="1"/>
</dbReference>
<evidence type="ECO:0000256" key="8">
    <source>
        <dbReference type="ARBA" id="ARBA00068193"/>
    </source>
</evidence>
<feature type="modified residue" description="Phosphoserine" evidence="9">
    <location>
        <position position="105"/>
    </location>
</feature>
<dbReference type="InterPro" id="IPR005841">
    <property type="entry name" value="Alpha-D-phosphohexomutase_SF"/>
</dbReference>
<dbReference type="Pfam" id="PF00408">
    <property type="entry name" value="PGM_PMM_IV"/>
    <property type="match status" value="1"/>
</dbReference>
<keyword evidence="5 9" id="KW-0413">Isomerase</keyword>
<proteinExistence type="inferred from homology"/>
<evidence type="ECO:0000256" key="3">
    <source>
        <dbReference type="ARBA" id="ARBA00022723"/>
    </source>
</evidence>
<dbReference type="SUPFAM" id="SSF55957">
    <property type="entry name" value="Phosphoglucomutase, C-terminal domain"/>
    <property type="match status" value="1"/>
</dbReference>
<keyword evidence="17" id="KW-1185">Reference proteome</keyword>
<sequence>MKLKYFGTDGVRGIANETLTPELAFRLGRTGGYILTQHAKDGKTQPRVLVSRDTRISGQLLMQALISGLLSVGIEVMDMGVVTTPGVAYLVRRQEADAGVMITASHNPVQDNGIKFFGSDGYKLSDELEAEIEELLDAEKDELPRPSAKGLGTVTDYPEGALNYISFLEQTIPDDLGGLNIAIDAANGATSNFVSQIFADLNTDFVTMGTKPDGLNINDGVGSTHPEALAKFVIEKGADMGVAFDGDGDRCIAVDEKGNIVDGDKIMFICGKYLSERGRLKKDTVVTTVMSNLGLYKALEANNLTSVKTQVGDRYVVEEMLKSGYNLGGEQSGHIVFLDHNTTGDGMLTAIQLMYVVKQSGKKLSELAEEVHTYPQKLINVKVQDKKMALENQAIKDVIEQVEKEMNGDGRVLVRPSGTEDLLRIMAEAATPEAVDMYVDRIVAVVKSEVGRN</sequence>
<dbReference type="Proteomes" id="UP000005444">
    <property type="component" value="Chromosome"/>
</dbReference>
<feature type="domain" description="Alpha-D-phosphohexomutase alpha/beta/alpha" evidence="14">
    <location>
        <begin position="164"/>
        <end position="258"/>
    </location>
</feature>
<comment type="catalytic activity">
    <reaction evidence="6 9 11">
        <text>alpha-D-glucosamine 1-phosphate = D-glucosamine 6-phosphate</text>
        <dbReference type="Rhea" id="RHEA:23424"/>
        <dbReference type="ChEBI" id="CHEBI:58516"/>
        <dbReference type="ChEBI" id="CHEBI:58725"/>
        <dbReference type="EC" id="5.4.2.10"/>
    </reaction>
</comment>
<evidence type="ECO:0000256" key="1">
    <source>
        <dbReference type="ARBA" id="ARBA00010231"/>
    </source>
</evidence>
<dbReference type="InterPro" id="IPR016055">
    <property type="entry name" value="A-D-PHexomutase_a/b/a-I/II/III"/>
</dbReference>
<dbReference type="PANTHER" id="PTHR42946:SF1">
    <property type="entry name" value="PHOSPHOGLUCOMUTASE (ALPHA-D-GLUCOSE-1,6-BISPHOSPHATE-DEPENDENT)"/>
    <property type="match status" value="1"/>
</dbReference>
<protein>
    <recommendedName>
        <fullName evidence="8 9">Phosphoglucosamine mutase</fullName>
        <ecNumber evidence="7 9">5.4.2.10</ecNumber>
    </recommendedName>
</protein>
<dbReference type="FunFam" id="3.30.310.50:FF:000001">
    <property type="entry name" value="Phosphoglucosamine mutase"/>
    <property type="match status" value="1"/>
</dbReference>
<dbReference type="EC" id="5.4.2.10" evidence="7 9"/>
<dbReference type="GO" id="GO:0008966">
    <property type="term" value="F:phosphoglucosamine mutase activity"/>
    <property type="evidence" value="ECO:0007669"/>
    <property type="project" value="UniProtKB-UniRule"/>
</dbReference>
<comment type="cofactor">
    <cofactor evidence="9">
        <name>Mg(2+)</name>
        <dbReference type="ChEBI" id="CHEBI:18420"/>
    </cofactor>
    <text evidence="9">Binds 1 Mg(2+) ion per subunit.</text>
</comment>
<dbReference type="FunFam" id="3.40.120.10:FF:000002">
    <property type="entry name" value="Phosphoglucosamine mutase"/>
    <property type="match status" value="1"/>
</dbReference>
<evidence type="ECO:0000313" key="16">
    <source>
        <dbReference type="EMBL" id="AEV94872.1"/>
    </source>
</evidence>
<dbReference type="PROSITE" id="PS00710">
    <property type="entry name" value="PGM_PMM"/>
    <property type="match status" value="1"/>
</dbReference>
<feature type="binding site" evidence="9">
    <location>
        <position position="247"/>
    </location>
    <ligand>
        <name>Mg(2+)</name>
        <dbReference type="ChEBI" id="CHEBI:18420"/>
    </ligand>
</feature>
<reference evidence="16 17" key="1">
    <citation type="journal article" date="2012" name="J. Bacteriol.">
        <title>Complete Genome Sequence of the Beer Spoilage Organism Pediococcus claussenii ATCC BAA-344T.</title>
        <authorList>
            <person name="Pittet V."/>
            <person name="Abegunde T."/>
            <person name="Marfleet T."/>
            <person name="Haakensen M."/>
            <person name="Morrow K."/>
            <person name="Jayaprakash T."/>
            <person name="Schroeder K."/>
            <person name="Trost B."/>
            <person name="Byrns S."/>
            <person name="Bergsveinson J."/>
            <person name="Kusalik A."/>
            <person name="Ziola B."/>
        </authorList>
    </citation>
    <scope>NUCLEOTIDE SEQUENCE [LARGE SCALE GENOMIC DNA]</scope>
    <source>
        <strain evidence="16 17">ATCC BAA-344</strain>
    </source>
</reference>
<comment type="similarity">
    <text evidence="1 9 10">Belongs to the phosphohexose mutase family.</text>
</comment>
<feature type="domain" description="Alpha-D-phosphohexomutase alpha/beta/alpha" evidence="15">
    <location>
        <begin position="262"/>
        <end position="373"/>
    </location>
</feature>
<dbReference type="GO" id="GO:0009252">
    <property type="term" value="P:peptidoglycan biosynthetic process"/>
    <property type="evidence" value="ECO:0007669"/>
    <property type="project" value="TreeGrafter"/>
</dbReference>
<feature type="active site" description="Phosphoserine intermediate" evidence="9">
    <location>
        <position position="105"/>
    </location>
</feature>
<dbReference type="FunFam" id="3.40.120.10:FF:000001">
    <property type="entry name" value="Phosphoglucosamine mutase"/>
    <property type="match status" value="1"/>
</dbReference>
<feature type="binding site" description="via phosphate group" evidence="9">
    <location>
        <position position="105"/>
    </location>
    <ligand>
        <name>Mg(2+)</name>
        <dbReference type="ChEBI" id="CHEBI:18420"/>
    </ligand>
</feature>
<dbReference type="InterPro" id="IPR016066">
    <property type="entry name" value="A-D-PHexomutase_CS"/>
</dbReference>
<evidence type="ECO:0000313" key="17">
    <source>
        <dbReference type="Proteomes" id="UP000005444"/>
    </source>
</evidence>
<dbReference type="InterPro" id="IPR036900">
    <property type="entry name" value="A-D-PHexomutase_C_sf"/>
</dbReference>
<comment type="function">
    <text evidence="9 11">Catalyzes the conversion of glucosamine-6-phosphate to glucosamine-1-phosphate.</text>
</comment>
<dbReference type="Pfam" id="PF02880">
    <property type="entry name" value="PGM_PMM_III"/>
    <property type="match status" value="1"/>
</dbReference>
<evidence type="ECO:0000256" key="11">
    <source>
        <dbReference type="RuleBase" id="RU004327"/>
    </source>
</evidence>
<evidence type="ECO:0000259" key="13">
    <source>
        <dbReference type="Pfam" id="PF02878"/>
    </source>
</evidence>
<name>G8PC53_PEDCP</name>
<keyword evidence="3 9" id="KW-0479">Metal-binding</keyword>
<dbReference type="InterPro" id="IPR005844">
    <property type="entry name" value="A-D-PHexomutase_a/b/a-I"/>
</dbReference>
<dbReference type="PRINTS" id="PR00509">
    <property type="entry name" value="PGMPMM"/>
</dbReference>
<dbReference type="GO" id="GO:0006048">
    <property type="term" value="P:UDP-N-acetylglucosamine biosynthetic process"/>
    <property type="evidence" value="ECO:0007669"/>
    <property type="project" value="TreeGrafter"/>
</dbReference>
<dbReference type="EMBL" id="CP003137">
    <property type="protein sequence ID" value="AEV94872.1"/>
    <property type="molecule type" value="Genomic_DNA"/>
</dbReference>
<organism evidence="16 17">
    <name type="scientific">Pediococcus claussenii (strain ATCC BAA-344 / DSM 14800 / JCM 18046 / KCTC 3811 / LMG 21948 / P06)</name>
    <dbReference type="NCBI Taxonomy" id="701521"/>
    <lineage>
        <taxon>Bacteria</taxon>
        <taxon>Bacillati</taxon>
        <taxon>Bacillota</taxon>
        <taxon>Bacilli</taxon>
        <taxon>Lactobacillales</taxon>
        <taxon>Lactobacillaceae</taxon>
        <taxon>Pediococcus</taxon>
    </lineage>
</organism>
<keyword evidence="2 9" id="KW-0597">Phosphoprotein</keyword>
<dbReference type="KEGG" id="pce:PECL_573"/>
<evidence type="ECO:0000256" key="2">
    <source>
        <dbReference type="ARBA" id="ARBA00022553"/>
    </source>
</evidence>
<dbReference type="PATRIC" id="fig|701521.8.peg.549"/>
<dbReference type="STRING" id="701521.PECL_573"/>
<dbReference type="Gene3D" id="3.30.310.50">
    <property type="entry name" value="Alpha-D-phosphohexomutase, C-terminal domain"/>
    <property type="match status" value="1"/>
</dbReference>
<feature type="domain" description="Alpha-D-phosphohexomutase alpha/beta/alpha" evidence="13">
    <location>
        <begin position="4"/>
        <end position="140"/>
    </location>
</feature>
<evidence type="ECO:0000256" key="10">
    <source>
        <dbReference type="RuleBase" id="RU004326"/>
    </source>
</evidence>
<evidence type="ECO:0000259" key="12">
    <source>
        <dbReference type="Pfam" id="PF00408"/>
    </source>
</evidence>
<feature type="binding site" evidence="9">
    <location>
        <position position="245"/>
    </location>
    <ligand>
        <name>Mg(2+)</name>
        <dbReference type="ChEBI" id="CHEBI:18420"/>
    </ligand>
</feature>
<dbReference type="HOGENOM" id="CLU_016950_7_0_9"/>
<gene>
    <name evidence="9 16" type="primary">glmM</name>
    <name evidence="16" type="ordered locus">PECL_573</name>
</gene>
<dbReference type="eggNOG" id="COG1109">
    <property type="taxonomic scope" value="Bacteria"/>
</dbReference>
<dbReference type="SUPFAM" id="SSF53738">
    <property type="entry name" value="Phosphoglucomutase, first 3 domains"/>
    <property type="match status" value="3"/>
</dbReference>
<evidence type="ECO:0000256" key="4">
    <source>
        <dbReference type="ARBA" id="ARBA00022842"/>
    </source>
</evidence>
<dbReference type="RefSeq" id="WP_014215069.1">
    <property type="nucleotide sequence ID" value="NC_016605.1"/>
</dbReference>
<feature type="binding site" evidence="9">
    <location>
        <position position="249"/>
    </location>
    <ligand>
        <name>Mg(2+)</name>
        <dbReference type="ChEBI" id="CHEBI:18420"/>
    </ligand>
</feature>
<evidence type="ECO:0000256" key="6">
    <source>
        <dbReference type="ARBA" id="ARBA00050364"/>
    </source>
</evidence>
<dbReference type="InterPro" id="IPR005845">
    <property type="entry name" value="A-D-PHexomutase_a/b/a-II"/>
</dbReference>
<feature type="domain" description="Alpha-D-phosphohexomutase C-terminal" evidence="12">
    <location>
        <begin position="378"/>
        <end position="444"/>
    </location>
</feature>
<keyword evidence="4 9" id="KW-0460">Magnesium</keyword>
<dbReference type="InterPro" id="IPR050060">
    <property type="entry name" value="Phosphoglucosamine_mutase"/>
</dbReference>
<dbReference type="PANTHER" id="PTHR42946">
    <property type="entry name" value="PHOSPHOHEXOSE MUTASE"/>
    <property type="match status" value="1"/>
</dbReference>
<dbReference type="NCBIfam" id="TIGR01455">
    <property type="entry name" value="glmM"/>
    <property type="match status" value="1"/>
</dbReference>
<dbReference type="GO" id="GO:0004615">
    <property type="term" value="F:phosphomannomutase activity"/>
    <property type="evidence" value="ECO:0007669"/>
    <property type="project" value="TreeGrafter"/>
</dbReference>
<dbReference type="InterPro" id="IPR006352">
    <property type="entry name" value="GlmM_bact"/>
</dbReference>
<dbReference type="HAMAP" id="MF_01554_B">
    <property type="entry name" value="GlmM_B"/>
    <property type="match status" value="1"/>
</dbReference>
<evidence type="ECO:0000256" key="7">
    <source>
        <dbReference type="ARBA" id="ARBA00066330"/>
    </source>
</evidence>
<evidence type="ECO:0000259" key="14">
    <source>
        <dbReference type="Pfam" id="PF02879"/>
    </source>
</evidence>
<evidence type="ECO:0000259" key="15">
    <source>
        <dbReference type="Pfam" id="PF02880"/>
    </source>
</evidence>
<dbReference type="InterPro" id="IPR005843">
    <property type="entry name" value="A-D-PHexomutase_C"/>
</dbReference>
<dbReference type="Pfam" id="PF02878">
    <property type="entry name" value="PGM_PMM_I"/>
    <property type="match status" value="1"/>
</dbReference>
<dbReference type="AlphaFoldDB" id="G8PC53"/>
<evidence type="ECO:0000256" key="5">
    <source>
        <dbReference type="ARBA" id="ARBA00023235"/>
    </source>
</evidence>
<dbReference type="Pfam" id="PF02879">
    <property type="entry name" value="PGM_PMM_II"/>
    <property type="match status" value="1"/>
</dbReference>